<comment type="caution">
    <text evidence="1">The sequence shown here is derived from an EMBL/GenBank/DDBJ whole genome shotgun (WGS) entry which is preliminary data.</text>
</comment>
<accession>A0A699HZY6</accession>
<organism evidence="1">
    <name type="scientific">Tanacetum cinerariifolium</name>
    <name type="common">Dalmatian daisy</name>
    <name type="synonym">Chrysanthemum cinerariifolium</name>
    <dbReference type="NCBI Taxonomy" id="118510"/>
    <lineage>
        <taxon>Eukaryota</taxon>
        <taxon>Viridiplantae</taxon>
        <taxon>Streptophyta</taxon>
        <taxon>Embryophyta</taxon>
        <taxon>Tracheophyta</taxon>
        <taxon>Spermatophyta</taxon>
        <taxon>Magnoliopsida</taxon>
        <taxon>eudicotyledons</taxon>
        <taxon>Gunneridae</taxon>
        <taxon>Pentapetalae</taxon>
        <taxon>asterids</taxon>
        <taxon>campanulids</taxon>
        <taxon>Asterales</taxon>
        <taxon>Asteraceae</taxon>
        <taxon>Asteroideae</taxon>
        <taxon>Anthemideae</taxon>
        <taxon>Anthemidinae</taxon>
        <taxon>Tanacetum</taxon>
    </lineage>
</organism>
<evidence type="ECO:0000313" key="1">
    <source>
        <dbReference type="EMBL" id="GEY98661.1"/>
    </source>
</evidence>
<protein>
    <submittedName>
        <fullName evidence="1">Uncharacterized protein</fullName>
    </submittedName>
</protein>
<dbReference type="AlphaFoldDB" id="A0A699HZY6"/>
<name>A0A699HZY6_TANCI</name>
<sequence length="275" mass="30009">MATVNNHVTEVSGSNEAATIGKNIVVYVNEAGQAAINVVDYGNGNERVNVDATSTPRVEQPVPVSGNKGFKGPVLTEHTRGLYRLLIYGFFLEKRMAYPVVEYYVKNTWSKYGLVKSMMNSAKRTPYANLLKEDMGNVPVWVKFHDVPITAFSKDGLSAIATKLGTLLSLTPTHMSCAHNQEVGQVIMEDCRKKIISDVVKHIKNSKQVVKGVQAELIRQEVSKSNPFDALNSIQNDDDIGTNEGNSKLAEKGANYGVVSSTYKTSSEAFGSPTC</sequence>
<reference evidence="1" key="1">
    <citation type="journal article" date="2019" name="Sci. Rep.">
        <title>Draft genome of Tanacetum cinerariifolium, the natural source of mosquito coil.</title>
        <authorList>
            <person name="Yamashiro T."/>
            <person name="Shiraishi A."/>
            <person name="Satake H."/>
            <person name="Nakayama K."/>
        </authorList>
    </citation>
    <scope>NUCLEOTIDE SEQUENCE</scope>
</reference>
<dbReference type="EMBL" id="BKCJ010229218">
    <property type="protein sequence ID" value="GEY98661.1"/>
    <property type="molecule type" value="Genomic_DNA"/>
</dbReference>
<gene>
    <name evidence="1" type="ORF">Tci_470635</name>
</gene>
<proteinExistence type="predicted"/>